<keyword evidence="2" id="KW-1185">Reference proteome</keyword>
<sequence>MWSTCKPGIPVQREGCYIAVPPAVNKGMLPFLSEKRLIFRKDNNNVFISVGKMSTLSSREKFHKGRQFRTGEDLWEGKRTQKQKTHLRVRDRRFTMVKNCRQESMLLGGGRKKILENEYFPSKQKISTYLGILIPLHPPQETRIWGLKQKKEHKIIPKISLINRKSSEDQTGPEWVIPFFFFSFLAFCKGHSLLRLPLRILHPQQLMQLFRLIRPSHIRACRNPSGIPFDLQQLGESFHRYWGCPTSLRPPSLNVLQLMSHVVNIWMDIHRGDGCRWLLDLHNTGVCSF</sequence>
<reference evidence="1" key="1">
    <citation type="submission" date="2020-08" db="EMBL/GenBank/DDBJ databases">
        <title>Multicomponent nature underlies the extraordinary mechanical properties of spider dragline silk.</title>
        <authorList>
            <person name="Kono N."/>
            <person name="Nakamura H."/>
            <person name="Mori M."/>
            <person name="Yoshida Y."/>
            <person name="Ohtoshi R."/>
            <person name="Malay A.D."/>
            <person name="Moran D.A.P."/>
            <person name="Tomita M."/>
            <person name="Numata K."/>
            <person name="Arakawa K."/>
        </authorList>
    </citation>
    <scope>NUCLEOTIDE SEQUENCE</scope>
</reference>
<dbReference type="EMBL" id="BMAW01059929">
    <property type="protein sequence ID" value="GFT23614.1"/>
    <property type="molecule type" value="Genomic_DNA"/>
</dbReference>
<gene>
    <name evidence="1" type="ORF">NPIL_525401</name>
</gene>
<evidence type="ECO:0000313" key="2">
    <source>
        <dbReference type="Proteomes" id="UP000887013"/>
    </source>
</evidence>
<protein>
    <submittedName>
        <fullName evidence="1">Uncharacterized protein</fullName>
    </submittedName>
</protein>
<organism evidence="1 2">
    <name type="scientific">Nephila pilipes</name>
    <name type="common">Giant wood spider</name>
    <name type="synonym">Nephila maculata</name>
    <dbReference type="NCBI Taxonomy" id="299642"/>
    <lineage>
        <taxon>Eukaryota</taxon>
        <taxon>Metazoa</taxon>
        <taxon>Ecdysozoa</taxon>
        <taxon>Arthropoda</taxon>
        <taxon>Chelicerata</taxon>
        <taxon>Arachnida</taxon>
        <taxon>Araneae</taxon>
        <taxon>Araneomorphae</taxon>
        <taxon>Entelegynae</taxon>
        <taxon>Araneoidea</taxon>
        <taxon>Nephilidae</taxon>
        <taxon>Nephila</taxon>
    </lineage>
</organism>
<accession>A0A8X6TJA1</accession>
<dbReference type="AlphaFoldDB" id="A0A8X6TJA1"/>
<dbReference type="Proteomes" id="UP000887013">
    <property type="component" value="Unassembled WGS sequence"/>
</dbReference>
<evidence type="ECO:0000313" key="1">
    <source>
        <dbReference type="EMBL" id="GFT23614.1"/>
    </source>
</evidence>
<name>A0A8X6TJA1_NEPPI</name>
<proteinExistence type="predicted"/>
<comment type="caution">
    <text evidence="1">The sequence shown here is derived from an EMBL/GenBank/DDBJ whole genome shotgun (WGS) entry which is preliminary data.</text>
</comment>